<keyword evidence="1" id="KW-0472">Membrane</keyword>
<evidence type="ECO:0000313" key="2">
    <source>
        <dbReference type="EMBL" id="NAS26359.1"/>
    </source>
</evidence>
<sequence length="151" mass="16863">MGPRARLPGAVVNRYGAPAWHLAALIVCYAVALYVFTRIISAGIVLGFVVWFAGAVILHDFIVLPLYSLADTGLQRGLRRRPPVNYVRVPAALSVLLLLIWFPLILRSSEYYYRAATGLSTEPYLLRWVLVTCALFAGSAIVYAVRRRSRR</sequence>
<protein>
    <submittedName>
        <fullName evidence="2">Uncharacterized protein</fullName>
    </submittedName>
</protein>
<feature type="transmembrane region" description="Helical" evidence="1">
    <location>
        <begin position="42"/>
        <end position="64"/>
    </location>
</feature>
<reference evidence="2 3" key="1">
    <citation type="submission" date="2020-01" db="EMBL/GenBank/DDBJ databases">
        <title>Herbidospora sp. NEAU-GS84 nov., a novel actinomycete isolated from soil.</title>
        <authorList>
            <person name="Han L."/>
        </authorList>
    </citation>
    <scope>NUCLEOTIDE SEQUENCE [LARGE SCALE GENOMIC DNA]</scope>
    <source>
        <strain evidence="2 3">NEAU-GS84</strain>
    </source>
</reference>
<dbReference type="EMBL" id="WXEW01000010">
    <property type="protein sequence ID" value="NAS26359.1"/>
    <property type="molecule type" value="Genomic_DNA"/>
</dbReference>
<dbReference type="AlphaFoldDB" id="A0A7C9K0E8"/>
<keyword evidence="1" id="KW-1133">Transmembrane helix</keyword>
<keyword evidence="3" id="KW-1185">Reference proteome</keyword>
<keyword evidence="1" id="KW-0812">Transmembrane</keyword>
<evidence type="ECO:0000256" key="1">
    <source>
        <dbReference type="SAM" id="Phobius"/>
    </source>
</evidence>
<comment type="caution">
    <text evidence="2">The sequence shown here is derived from an EMBL/GenBank/DDBJ whole genome shotgun (WGS) entry which is preliminary data.</text>
</comment>
<dbReference type="Proteomes" id="UP000479526">
    <property type="component" value="Unassembled WGS sequence"/>
</dbReference>
<name>A0A7C9K0E8_9ACTN</name>
<feature type="transmembrane region" description="Helical" evidence="1">
    <location>
        <begin position="125"/>
        <end position="145"/>
    </location>
</feature>
<feature type="transmembrane region" description="Helical" evidence="1">
    <location>
        <begin position="85"/>
        <end position="105"/>
    </location>
</feature>
<accession>A0A7C9K0E8</accession>
<feature type="transmembrane region" description="Helical" evidence="1">
    <location>
        <begin position="12"/>
        <end position="36"/>
    </location>
</feature>
<proteinExistence type="predicted"/>
<evidence type="ECO:0000313" key="3">
    <source>
        <dbReference type="Proteomes" id="UP000479526"/>
    </source>
</evidence>
<organism evidence="2 3">
    <name type="scientific">Herbidospora solisilvae</name>
    <dbReference type="NCBI Taxonomy" id="2696284"/>
    <lineage>
        <taxon>Bacteria</taxon>
        <taxon>Bacillati</taxon>
        <taxon>Actinomycetota</taxon>
        <taxon>Actinomycetes</taxon>
        <taxon>Streptosporangiales</taxon>
        <taxon>Streptosporangiaceae</taxon>
        <taxon>Herbidospora</taxon>
    </lineage>
</organism>
<gene>
    <name evidence="2" type="ORF">GT755_32380</name>
</gene>